<proteinExistence type="predicted"/>
<feature type="region of interest" description="Disordered" evidence="2">
    <location>
        <begin position="400"/>
        <end position="511"/>
    </location>
</feature>
<feature type="region of interest" description="Disordered" evidence="2">
    <location>
        <begin position="550"/>
        <end position="583"/>
    </location>
</feature>
<feature type="compositionally biased region" description="Polar residues" evidence="2">
    <location>
        <begin position="458"/>
        <end position="474"/>
    </location>
</feature>
<evidence type="ECO:0008006" key="5">
    <source>
        <dbReference type="Google" id="ProtNLM"/>
    </source>
</evidence>
<dbReference type="Pfam" id="PF03999">
    <property type="entry name" value="MAP65_ASE1"/>
    <property type="match status" value="1"/>
</dbReference>
<evidence type="ECO:0000313" key="3">
    <source>
        <dbReference type="EMBL" id="KAJ1976489.1"/>
    </source>
</evidence>
<dbReference type="AlphaFoldDB" id="A0A9W8B543"/>
<feature type="compositionally biased region" description="Polar residues" evidence="2">
    <location>
        <begin position="551"/>
        <end position="565"/>
    </location>
</feature>
<accession>A0A9W8B543</accession>
<evidence type="ECO:0000256" key="2">
    <source>
        <dbReference type="SAM" id="MobiDB-lite"/>
    </source>
</evidence>
<dbReference type="OrthoDB" id="642895at2759"/>
<comment type="caution">
    <text evidence="3">The sequence shown here is derived from an EMBL/GenBank/DDBJ whole genome shotgun (WGS) entry which is preliminary data.</text>
</comment>
<evidence type="ECO:0000256" key="1">
    <source>
        <dbReference type="SAM" id="Coils"/>
    </source>
</evidence>
<feature type="compositionally biased region" description="Low complexity" evidence="2">
    <location>
        <begin position="704"/>
        <end position="723"/>
    </location>
</feature>
<keyword evidence="1" id="KW-0175">Coiled coil</keyword>
<feature type="compositionally biased region" description="Polar residues" evidence="2">
    <location>
        <begin position="493"/>
        <end position="502"/>
    </location>
</feature>
<keyword evidence="4" id="KW-1185">Reference proteome</keyword>
<feature type="compositionally biased region" description="Acidic residues" evidence="2">
    <location>
        <begin position="479"/>
        <end position="490"/>
    </location>
</feature>
<sequence length="906" mass="99528">MGYLQSELTRRKNRVGKDINQLRAVTTELQDTNYVIPTLDAFSNHIDAGDVAQITSDLHKWEHEREKRHGEFNTIISRCWTAWSHIRYAPVDDLDAVLADLFNEYSGSYSSNLADIHPLTWYRRGRASPLTLAQADLQQLRSKMAQLESRLAMNRTRKEEIVGNIHKVWAQAEIPEDSRITIPDDFSDSTVRLLETTYQELKAKFAHLADSLYDQCRQDLEPWWNLCQVPYSHRDATIDKIRQTAVAKPAMDTMVQTESQALQTAFQRWKSLFQLLQDRKHLIKRMVEFEKSASDPRRLFQSSFRLNEEERFRKTCYPTLLGMEHRLHIGLQEFNHNFGFAFRTSPQAQPYVEVLQKDIDERIVNETVFGFEQPRRHGKRPSISAGSSAGVGVTTVNATSANIRSGKHPSPRAAAGQEPMAPTTRPRRRSIRPGTSRPLPSMALTPGTTCPDDDDQYSLKSPTHSYTSLQSGVQSFYPDDNEEEGDDDDGISVTDSVQSRGTVSGPGYSRKDRAKLTTYCDSTISSSAKRKSRAFKAKSVRSVTGLLGDHSVSSPRLSAISNTPDGASPAAVPISAGQPSPGLSATVPKMMTTSPPDAARLPPMPSVTSNAPRLRRVDSSMSLRSAATRLSPGLRSGPRKVEAFTVPRAKAHTKQYPSISSHISAAPSISMAAPTSPRTPTPMPLLLDSSNLPPSRLPTPSGMSRPSTPNSLSRSTLLRRASTQCLQTTRRDPGGEGNDAPLPRPTLTRMPSNLSNYTFRVTSSPVSGIGHGHQESRWGDYGHGINVSTNSSTNTTPAITSAPLRNSPLLSPSIQRTFRQPLRLKSSLNDLNSRLATFSTTAATPTDNHAVGVSASASTLWLSKIPIPSSDPLATRGRSSHNIIPARPSALAALGGSSPLQGEAHQ</sequence>
<dbReference type="Gene3D" id="1.20.58.1520">
    <property type="match status" value="1"/>
</dbReference>
<name>A0A9W8B543_9FUNG</name>
<dbReference type="EMBL" id="JANBQB010000427">
    <property type="protein sequence ID" value="KAJ1976489.1"/>
    <property type="molecule type" value="Genomic_DNA"/>
</dbReference>
<evidence type="ECO:0000313" key="4">
    <source>
        <dbReference type="Proteomes" id="UP001151582"/>
    </source>
</evidence>
<feature type="region of interest" description="Disordered" evidence="2">
    <location>
        <begin position="670"/>
        <end position="752"/>
    </location>
</feature>
<dbReference type="Proteomes" id="UP001151582">
    <property type="component" value="Unassembled WGS sequence"/>
</dbReference>
<organism evidence="3 4">
    <name type="scientific">Dimargaris verticillata</name>
    <dbReference type="NCBI Taxonomy" id="2761393"/>
    <lineage>
        <taxon>Eukaryota</taxon>
        <taxon>Fungi</taxon>
        <taxon>Fungi incertae sedis</taxon>
        <taxon>Zoopagomycota</taxon>
        <taxon>Kickxellomycotina</taxon>
        <taxon>Dimargaritomycetes</taxon>
        <taxon>Dimargaritales</taxon>
        <taxon>Dimargaritaceae</taxon>
        <taxon>Dimargaris</taxon>
    </lineage>
</organism>
<feature type="coiled-coil region" evidence="1">
    <location>
        <begin position="130"/>
        <end position="157"/>
    </location>
</feature>
<protein>
    <recommendedName>
        <fullName evidence="5">Microtubule associated protein-domain-containing protein</fullName>
    </recommendedName>
</protein>
<reference evidence="3" key="1">
    <citation type="submission" date="2022-07" db="EMBL/GenBank/DDBJ databases">
        <title>Phylogenomic reconstructions and comparative analyses of Kickxellomycotina fungi.</title>
        <authorList>
            <person name="Reynolds N.K."/>
            <person name="Stajich J.E."/>
            <person name="Barry K."/>
            <person name="Grigoriev I.V."/>
            <person name="Crous P."/>
            <person name="Smith M.E."/>
        </authorList>
    </citation>
    <scope>NUCLEOTIDE SEQUENCE</scope>
    <source>
        <strain evidence="3">RSA 567</strain>
    </source>
</reference>
<feature type="compositionally biased region" description="Low complexity" evidence="2">
    <location>
        <begin position="684"/>
        <end position="694"/>
    </location>
</feature>
<gene>
    <name evidence="3" type="ORF">H4R34_003963</name>
</gene>